<proteinExistence type="predicted"/>
<evidence type="ECO:0000313" key="3">
    <source>
        <dbReference type="Proteomes" id="UP000245133"/>
    </source>
</evidence>
<reference evidence="2 3" key="1">
    <citation type="submission" date="2018-02" db="EMBL/GenBank/DDBJ databases">
        <title>Novel Leptospira species isolated from soil and water in Japan.</title>
        <authorList>
            <person name="Nakao R."/>
            <person name="Masuzawa T."/>
        </authorList>
    </citation>
    <scope>NUCLEOTIDE SEQUENCE [LARGE SCALE GENOMIC DNA]</scope>
    <source>
        <strain evidence="2 3">YH101</strain>
    </source>
</reference>
<dbReference type="EMBL" id="BFBB01000003">
    <property type="protein sequence ID" value="GBF50046.1"/>
    <property type="molecule type" value="Genomic_DNA"/>
</dbReference>
<dbReference type="Pfam" id="PF13280">
    <property type="entry name" value="WYL"/>
    <property type="match status" value="1"/>
</dbReference>
<organism evidence="2 3">
    <name type="scientific">Leptospira ryugenii</name>
    <dbReference type="NCBI Taxonomy" id="1917863"/>
    <lineage>
        <taxon>Bacteria</taxon>
        <taxon>Pseudomonadati</taxon>
        <taxon>Spirochaetota</taxon>
        <taxon>Spirochaetia</taxon>
        <taxon>Leptospirales</taxon>
        <taxon>Leptospiraceae</taxon>
        <taxon>Leptospira</taxon>
    </lineage>
</organism>
<name>A0A2P2DZP4_9LEPT</name>
<dbReference type="Proteomes" id="UP000245133">
    <property type="component" value="Unassembled WGS sequence"/>
</dbReference>
<evidence type="ECO:0000313" key="2">
    <source>
        <dbReference type="EMBL" id="GBF50046.1"/>
    </source>
</evidence>
<dbReference type="OrthoDB" id="341756at2"/>
<keyword evidence="3" id="KW-1185">Reference proteome</keyword>
<dbReference type="PANTHER" id="PTHR34580">
    <property type="match status" value="1"/>
</dbReference>
<gene>
    <name evidence="2" type="ORF">LPTSP4_15670</name>
</gene>
<dbReference type="PANTHER" id="PTHR34580:SF3">
    <property type="entry name" value="PROTEIN PAFB"/>
    <property type="match status" value="1"/>
</dbReference>
<dbReference type="AlphaFoldDB" id="A0A2P2DZP4"/>
<protein>
    <submittedName>
        <fullName evidence="2">WYL domain protein</fullName>
    </submittedName>
</protein>
<comment type="caution">
    <text evidence="2">The sequence shown here is derived from an EMBL/GenBank/DDBJ whole genome shotgun (WGS) entry which is preliminary data.</text>
</comment>
<dbReference type="RefSeq" id="WP_108975450.1">
    <property type="nucleotide sequence ID" value="NZ_BFBB01000003.1"/>
</dbReference>
<feature type="domain" description="WYL" evidence="1">
    <location>
        <begin position="163"/>
        <end position="223"/>
    </location>
</feature>
<dbReference type="PROSITE" id="PS52050">
    <property type="entry name" value="WYL"/>
    <property type="match status" value="1"/>
</dbReference>
<dbReference type="InterPro" id="IPR026881">
    <property type="entry name" value="WYL_dom"/>
</dbReference>
<sequence>MSEDLDEDFDFLDVKKMNETEVRLFNLLFNLIKEPKGISFQKIRRLLPRHYHNEDIESDRKKLYRDLNQLKSLGFNIKVSSFGYQSEDLYPYYIEKESATQTLRLDESELRFLSLRLSREDLSQDENLRSLAQKLFYGHLDLFPKGAKPFSAPASKNKEEESNLSKILQALKDKRAISILYGWDTKERIIEPYRLIRKKTEDVYLLAYDRGKKEIRTFVISRIVVKRELKEEFLSNLKISQSDTNLQPLSFHFHDKKRIRLSIQESYLESFIQSLQAYPYQIQDNILEIETTNEEALFPFFLKYPEALQKDSDPIFIKNFQTYTNQLLESYLVAK</sequence>
<accession>A0A2P2DZP4</accession>
<dbReference type="InterPro" id="IPR051534">
    <property type="entry name" value="CBASS_pafABC_assoc_protein"/>
</dbReference>
<evidence type="ECO:0000259" key="1">
    <source>
        <dbReference type="Pfam" id="PF13280"/>
    </source>
</evidence>